<reference evidence="2 3" key="1">
    <citation type="submission" date="2017-11" db="EMBL/GenBank/DDBJ databases">
        <title>De novo assembly and phasing of dikaryotic genomes from two isolates of Puccinia coronata f. sp. avenae, the causal agent of oat crown rust.</title>
        <authorList>
            <person name="Miller M.E."/>
            <person name="Zhang Y."/>
            <person name="Omidvar V."/>
            <person name="Sperschneider J."/>
            <person name="Schwessinger B."/>
            <person name="Raley C."/>
            <person name="Palmer J.M."/>
            <person name="Garnica D."/>
            <person name="Upadhyaya N."/>
            <person name="Rathjen J."/>
            <person name="Taylor J.M."/>
            <person name="Park R.F."/>
            <person name="Dodds P.N."/>
            <person name="Hirsch C.D."/>
            <person name="Kianian S.F."/>
            <person name="Figueroa M."/>
        </authorList>
    </citation>
    <scope>NUCLEOTIDE SEQUENCE [LARGE SCALE GENOMIC DNA]</scope>
    <source>
        <strain evidence="2">12SD80</strain>
    </source>
</reference>
<gene>
    <name evidence="2" type="ORF">PCASD_26192</name>
</gene>
<dbReference type="EMBL" id="PGCI01001297">
    <property type="protein sequence ID" value="PLW05749.1"/>
    <property type="molecule type" value="Genomic_DNA"/>
</dbReference>
<feature type="compositionally biased region" description="Polar residues" evidence="1">
    <location>
        <begin position="32"/>
        <end position="55"/>
    </location>
</feature>
<name>A0A2N5RXM1_9BASI</name>
<dbReference type="AlphaFoldDB" id="A0A2N5RXM1"/>
<evidence type="ECO:0000313" key="3">
    <source>
        <dbReference type="Proteomes" id="UP000235392"/>
    </source>
</evidence>
<evidence type="ECO:0000313" key="2">
    <source>
        <dbReference type="EMBL" id="PLW05749.1"/>
    </source>
</evidence>
<dbReference type="Proteomes" id="UP000235392">
    <property type="component" value="Unassembled WGS sequence"/>
</dbReference>
<protein>
    <submittedName>
        <fullName evidence="2">Uncharacterized protein</fullName>
    </submittedName>
</protein>
<accession>A0A2N5RXM1</accession>
<organism evidence="2 3">
    <name type="scientific">Puccinia coronata f. sp. avenae</name>
    <dbReference type="NCBI Taxonomy" id="200324"/>
    <lineage>
        <taxon>Eukaryota</taxon>
        <taxon>Fungi</taxon>
        <taxon>Dikarya</taxon>
        <taxon>Basidiomycota</taxon>
        <taxon>Pucciniomycotina</taxon>
        <taxon>Pucciniomycetes</taxon>
        <taxon>Pucciniales</taxon>
        <taxon>Pucciniaceae</taxon>
        <taxon>Puccinia</taxon>
    </lineage>
</organism>
<sequence length="132" mass="14879">MMSISEYWNARDELTRLDAFIKAQEDAALSQMTTNPDVQIQASTRPPPLQQQLERLSSGPPQGFQPPITRLPPPPSQHAVQSMAQPHIWDTLLVTAVILTTQVDPLPVTQHERRHGQLEKASQYGYQNDGDW</sequence>
<comment type="caution">
    <text evidence="2">The sequence shown here is derived from an EMBL/GenBank/DDBJ whole genome shotgun (WGS) entry which is preliminary data.</text>
</comment>
<feature type="region of interest" description="Disordered" evidence="1">
    <location>
        <begin position="32"/>
        <end position="83"/>
    </location>
</feature>
<evidence type="ECO:0000256" key="1">
    <source>
        <dbReference type="SAM" id="MobiDB-lite"/>
    </source>
</evidence>
<feature type="region of interest" description="Disordered" evidence="1">
    <location>
        <begin position="110"/>
        <end position="132"/>
    </location>
</feature>
<proteinExistence type="predicted"/>